<dbReference type="InterPro" id="IPR050637">
    <property type="entry name" value="NLRP_innate_immun_reg"/>
</dbReference>
<dbReference type="InterPro" id="IPR001611">
    <property type="entry name" value="Leu-rich_rpt"/>
</dbReference>
<feature type="domain" description="NACHT LRR and PYD" evidence="7">
    <location>
        <begin position="52"/>
        <end position="166"/>
    </location>
</feature>
<evidence type="ECO:0000259" key="7">
    <source>
        <dbReference type="Pfam" id="PF17776"/>
    </source>
</evidence>
<dbReference type="InterPro" id="IPR041267">
    <property type="entry name" value="NLRP_HD2"/>
</dbReference>
<evidence type="ECO:0000256" key="4">
    <source>
        <dbReference type="ARBA" id="ARBA00022843"/>
    </source>
</evidence>
<dbReference type="InterPro" id="IPR032675">
    <property type="entry name" value="LRR_dom_sf"/>
</dbReference>
<dbReference type="SMART" id="SM00368">
    <property type="entry name" value="LRR_RI"/>
    <property type="match status" value="4"/>
</dbReference>
<evidence type="ECO:0000256" key="1">
    <source>
        <dbReference type="ARBA" id="ARBA00004110"/>
    </source>
</evidence>
<reference evidence="8" key="1">
    <citation type="submission" date="2023-07" db="EMBL/GenBank/DDBJ databases">
        <authorList>
            <person name="Stuckert A."/>
        </authorList>
    </citation>
    <scope>NUCLEOTIDE SEQUENCE</scope>
</reference>
<dbReference type="Pfam" id="PF13516">
    <property type="entry name" value="LRR_6"/>
    <property type="match status" value="1"/>
</dbReference>
<gene>
    <name evidence="8" type="ORF">RIMI_LOCUS11372365</name>
</gene>
<evidence type="ECO:0000256" key="3">
    <source>
        <dbReference type="ARBA" id="ARBA00022737"/>
    </source>
</evidence>
<keyword evidence="6" id="KW-1271">Inflammasome</keyword>
<dbReference type="Proteomes" id="UP001176940">
    <property type="component" value="Unassembled WGS sequence"/>
</dbReference>
<name>A0ABN9LNR2_9NEOB</name>
<dbReference type="PANTHER" id="PTHR45690:SF19">
    <property type="entry name" value="NACHT, LRR AND PYD DOMAINS-CONTAINING PROTEIN 3"/>
    <property type="match status" value="1"/>
</dbReference>
<dbReference type="PANTHER" id="PTHR45690">
    <property type="entry name" value="NACHT, LRR AND PYD DOMAINS-CONTAINING PROTEIN 12"/>
    <property type="match status" value="1"/>
</dbReference>
<comment type="subcellular location">
    <subcellularLocation>
        <location evidence="1">Inflammasome</location>
    </subcellularLocation>
</comment>
<organism evidence="8 9">
    <name type="scientific">Ranitomeya imitator</name>
    <name type="common">mimic poison frog</name>
    <dbReference type="NCBI Taxonomy" id="111125"/>
    <lineage>
        <taxon>Eukaryota</taxon>
        <taxon>Metazoa</taxon>
        <taxon>Chordata</taxon>
        <taxon>Craniata</taxon>
        <taxon>Vertebrata</taxon>
        <taxon>Euteleostomi</taxon>
        <taxon>Amphibia</taxon>
        <taxon>Batrachia</taxon>
        <taxon>Anura</taxon>
        <taxon>Neobatrachia</taxon>
        <taxon>Hyloidea</taxon>
        <taxon>Dendrobatidae</taxon>
        <taxon>Dendrobatinae</taxon>
        <taxon>Ranitomeya</taxon>
    </lineage>
</organism>
<keyword evidence="9" id="KW-1185">Reference proteome</keyword>
<dbReference type="SUPFAM" id="SSF52047">
    <property type="entry name" value="RNI-like"/>
    <property type="match status" value="1"/>
</dbReference>
<evidence type="ECO:0000256" key="6">
    <source>
        <dbReference type="ARBA" id="ARBA00023233"/>
    </source>
</evidence>
<protein>
    <recommendedName>
        <fullName evidence="7">NACHT LRR and PYD domain-containing protein</fullName>
    </recommendedName>
</protein>
<dbReference type="EMBL" id="CAUEEQ010025644">
    <property type="protein sequence ID" value="CAJ0946628.1"/>
    <property type="molecule type" value="Genomic_DNA"/>
</dbReference>
<evidence type="ECO:0000313" key="8">
    <source>
        <dbReference type="EMBL" id="CAJ0946628.1"/>
    </source>
</evidence>
<keyword evidence="4" id="KW-0832">Ubl conjugation</keyword>
<accession>A0ABN9LNR2</accession>
<keyword evidence="5" id="KW-0395">Inflammatory response</keyword>
<keyword evidence="3" id="KW-0677">Repeat</keyword>
<sequence length="413" mass="48138">MQNIFINMASQSYENLIKGEPNNAKTMESWDTFLIYYNCPKQSKYQRNILRDMLAAAHCVWEIHRTGGLKECLNFWVFGSNIHRNTELLKSVADEHNAKYYHFIRFFMRLLEYPDCESLCNNTPMKNSRLEDLLSDWFKENICKCRPSEKLKLIHCIFELHDEMVTRDVVSNLKKLELFNTPLNFKDIQALDYCFKDIELEELDLRLCALEDKSVKRLRSVIKNTKNVMLSSNHLTKEAGKLLGEILVEPGCIIERLSLGTNQLGDHGAQELWKAVKHNKTLTGLYVYDNKITDGGTHGMVEHLQENLSLQELHLCGNTFGDDGLINILKLKDTKKKLDVVLQIAENLELFEYVENKIRGLNQTWKSYDQKYLDTLLVAVLKDLEKQDCNKDPQITWERVDNLVQEIKKVQKE</sequence>
<evidence type="ECO:0000256" key="2">
    <source>
        <dbReference type="ARBA" id="ARBA00022490"/>
    </source>
</evidence>
<evidence type="ECO:0000256" key="5">
    <source>
        <dbReference type="ARBA" id="ARBA00023198"/>
    </source>
</evidence>
<dbReference type="Gene3D" id="3.80.10.10">
    <property type="entry name" value="Ribonuclease Inhibitor"/>
    <property type="match status" value="1"/>
</dbReference>
<evidence type="ECO:0000313" key="9">
    <source>
        <dbReference type="Proteomes" id="UP001176940"/>
    </source>
</evidence>
<keyword evidence="2" id="KW-0963">Cytoplasm</keyword>
<dbReference type="Pfam" id="PF17776">
    <property type="entry name" value="NLRC4_HD2"/>
    <property type="match status" value="1"/>
</dbReference>
<comment type="caution">
    <text evidence="8">The sequence shown here is derived from an EMBL/GenBank/DDBJ whole genome shotgun (WGS) entry which is preliminary data.</text>
</comment>
<proteinExistence type="predicted"/>